<reference evidence="2 3" key="1">
    <citation type="submission" date="2016-10" db="EMBL/GenBank/DDBJ databases">
        <authorList>
            <person name="de Groot N.N."/>
        </authorList>
    </citation>
    <scope>NUCLEOTIDE SEQUENCE [LARGE SCALE GENOMIC DNA]</scope>
    <source>
        <strain evidence="2 3">DSM 44993</strain>
    </source>
</reference>
<keyword evidence="3" id="KW-1185">Reference proteome</keyword>
<proteinExistence type="predicted"/>
<protein>
    <submittedName>
        <fullName evidence="2">Protein N-acetyltransferase, RimJ/RimL family</fullName>
    </submittedName>
</protein>
<organism evidence="2 3">
    <name type="scientific">Amycolatopsis saalfeldensis</name>
    <dbReference type="NCBI Taxonomy" id="394193"/>
    <lineage>
        <taxon>Bacteria</taxon>
        <taxon>Bacillati</taxon>
        <taxon>Actinomycetota</taxon>
        <taxon>Actinomycetes</taxon>
        <taxon>Pseudonocardiales</taxon>
        <taxon>Pseudonocardiaceae</taxon>
        <taxon>Amycolatopsis</taxon>
    </lineage>
</organism>
<evidence type="ECO:0000313" key="2">
    <source>
        <dbReference type="EMBL" id="SEP52893.1"/>
    </source>
</evidence>
<dbReference type="PANTHER" id="PTHR43610">
    <property type="entry name" value="BLL6696 PROTEIN"/>
    <property type="match status" value="1"/>
</dbReference>
<dbReference type="SUPFAM" id="SSF55729">
    <property type="entry name" value="Acyl-CoA N-acyltransferases (Nat)"/>
    <property type="match status" value="1"/>
</dbReference>
<dbReference type="InterPro" id="IPR000182">
    <property type="entry name" value="GNAT_dom"/>
</dbReference>
<dbReference type="RefSeq" id="WP_091626927.1">
    <property type="nucleotide sequence ID" value="NZ_FOEF01000023.1"/>
</dbReference>
<accession>A0A1H8YLE5</accession>
<dbReference type="OrthoDB" id="9795199at2"/>
<dbReference type="InterPro" id="IPR016181">
    <property type="entry name" value="Acyl_CoA_acyltransferase"/>
</dbReference>
<dbReference type="GO" id="GO:0016747">
    <property type="term" value="F:acyltransferase activity, transferring groups other than amino-acyl groups"/>
    <property type="evidence" value="ECO:0007669"/>
    <property type="project" value="InterPro"/>
</dbReference>
<keyword evidence="2" id="KW-0808">Transferase</keyword>
<sequence length="193" mass="21612">MSDWSEHPTLSGSHVRLEPLSPEHAKGLFEAAQDPGIWSWMSQRMPEDLAAAELMVETALAEPGRFAWAQIDVASGRVAGSTSYYQIVAKHRILSIGHTWLGPGWQRTALNTEAKFLLLRNAFEKLGSQRVAWETDSRNLRSQRAIERLGALREGLLRAHRIRPDGTSRDTVLYSMTDAEWPGARARLLARLA</sequence>
<dbReference type="PANTHER" id="PTHR43610:SF1">
    <property type="entry name" value="N-ACETYLTRANSFERASE DOMAIN-CONTAINING PROTEIN"/>
    <property type="match status" value="1"/>
</dbReference>
<dbReference type="PROSITE" id="PS51186">
    <property type="entry name" value="GNAT"/>
    <property type="match status" value="1"/>
</dbReference>
<feature type="domain" description="N-acetyltransferase" evidence="1">
    <location>
        <begin position="15"/>
        <end position="179"/>
    </location>
</feature>
<dbReference type="Proteomes" id="UP000198582">
    <property type="component" value="Unassembled WGS sequence"/>
</dbReference>
<dbReference type="Pfam" id="PF13302">
    <property type="entry name" value="Acetyltransf_3"/>
    <property type="match status" value="1"/>
</dbReference>
<dbReference type="Gene3D" id="3.40.630.30">
    <property type="match status" value="1"/>
</dbReference>
<evidence type="ECO:0000259" key="1">
    <source>
        <dbReference type="PROSITE" id="PS51186"/>
    </source>
</evidence>
<dbReference type="STRING" id="394193.SAMN04489732_12318"/>
<name>A0A1H8YLE5_9PSEU</name>
<dbReference type="AlphaFoldDB" id="A0A1H8YLE5"/>
<dbReference type="EMBL" id="FOEF01000023">
    <property type="protein sequence ID" value="SEP52893.1"/>
    <property type="molecule type" value="Genomic_DNA"/>
</dbReference>
<evidence type="ECO:0000313" key="3">
    <source>
        <dbReference type="Proteomes" id="UP000198582"/>
    </source>
</evidence>
<gene>
    <name evidence="2" type="ORF">SAMN04489732_12318</name>
</gene>